<evidence type="ECO:0000256" key="1">
    <source>
        <dbReference type="SAM" id="MobiDB-lite"/>
    </source>
</evidence>
<evidence type="ECO:0000313" key="4">
    <source>
        <dbReference type="Proteomes" id="UP000886520"/>
    </source>
</evidence>
<dbReference type="InterPro" id="IPR011009">
    <property type="entry name" value="Kinase-like_dom_sf"/>
</dbReference>
<gene>
    <name evidence="3" type="ORF">GOP47_0001630</name>
</gene>
<name>A0A9D4V978_ADICA</name>
<dbReference type="Proteomes" id="UP000886520">
    <property type="component" value="Chromosome 2"/>
</dbReference>
<dbReference type="PANTHER" id="PTHR48055">
    <property type="entry name" value="LEUCINE-RICH REPEAT RECEPTOR PROTEIN KINASE EMS1"/>
    <property type="match status" value="1"/>
</dbReference>
<feature type="domain" description="Serine-threonine/tyrosine-protein kinase catalytic" evidence="2">
    <location>
        <begin position="49"/>
        <end position="148"/>
    </location>
</feature>
<dbReference type="AlphaFoldDB" id="A0A9D4V978"/>
<dbReference type="EMBL" id="JABFUD020000003">
    <property type="protein sequence ID" value="KAI5081887.1"/>
    <property type="molecule type" value="Genomic_DNA"/>
</dbReference>
<comment type="caution">
    <text evidence="3">The sequence shown here is derived from an EMBL/GenBank/DDBJ whole genome shotgun (WGS) entry which is preliminary data.</text>
</comment>
<keyword evidence="4" id="KW-1185">Reference proteome</keyword>
<dbReference type="OrthoDB" id="4062651at2759"/>
<reference evidence="3" key="1">
    <citation type="submission" date="2021-01" db="EMBL/GenBank/DDBJ databases">
        <title>Adiantum capillus-veneris genome.</title>
        <authorList>
            <person name="Fang Y."/>
            <person name="Liao Q."/>
        </authorList>
    </citation>
    <scope>NUCLEOTIDE SEQUENCE</scope>
    <source>
        <strain evidence="3">H3</strain>
        <tissue evidence="3">Leaf</tissue>
    </source>
</reference>
<proteinExistence type="predicted"/>
<protein>
    <recommendedName>
        <fullName evidence="2">Serine-threonine/tyrosine-protein kinase catalytic domain-containing protein</fullName>
    </recommendedName>
</protein>
<dbReference type="GO" id="GO:0004672">
    <property type="term" value="F:protein kinase activity"/>
    <property type="evidence" value="ECO:0007669"/>
    <property type="project" value="InterPro"/>
</dbReference>
<dbReference type="InterPro" id="IPR051564">
    <property type="entry name" value="LRR_receptor-like_kinase"/>
</dbReference>
<evidence type="ECO:0000259" key="2">
    <source>
        <dbReference type="Pfam" id="PF07714"/>
    </source>
</evidence>
<dbReference type="GO" id="GO:0016020">
    <property type="term" value="C:membrane"/>
    <property type="evidence" value="ECO:0007669"/>
    <property type="project" value="TreeGrafter"/>
</dbReference>
<dbReference type="SUPFAM" id="SSF56112">
    <property type="entry name" value="Protein kinase-like (PK-like)"/>
    <property type="match status" value="1"/>
</dbReference>
<accession>A0A9D4V978</accession>
<dbReference type="Gene3D" id="1.10.510.10">
    <property type="entry name" value="Transferase(Phosphotransferase) domain 1"/>
    <property type="match status" value="1"/>
</dbReference>
<organism evidence="3 4">
    <name type="scientific">Adiantum capillus-veneris</name>
    <name type="common">Maidenhair fern</name>
    <dbReference type="NCBI Taxonomy" id="13818"/>
    <lineage>
        <taxon>Eukaryota</taxon>
        <taxon>Viridiplantae</taxon>
        <taxon>Streptophyta</taxon>
        <taxon>Embryophyta</taxon>
        <taxon>Tracheophyta</taxon>
        <taxon>Polypodiopsida</taxon>
        <taxon>Polypodiidae</taxon>
        <taxon>Polypodiales</taxon>
        <taxon>Pteridineae</taxon>
        <taxon>Pteridaceae</taxon>
        <taxon>Vittarioideae</taxon>
        <taxon>Adiantum</taxon>
    </lineage>
</organism>
<sequence length="193" mass="21542">MREGERGQLQAMAGGSEQQQRAIRGPHKEGDMPEIADVTAAIWIGADVAECIHGEPLTKESEVYSFGVLVFELLTRQVPETCILMLGMPLERWVRAVLPSMRTQIVDYVVLQTAPTEEHVVALLKVALSCTEEEPKLRPTILEIISKLQKFLNLDYVPEEEDARDLDADIGTSSPPIHSRFEEPIAAPFKFFA</sequence>
<dbReference type="Pfam" id="PF07714">
    <property type="entry name" value="PK_Tyr_Ser-Thr"/>
    <property type="match status" value="1"/>
</dbReference>
<dbReference type="InterPro" id="IPR001245">
    <property type="entry name" value="Ser-Thr/Tyr_kinase_cat_dom"/>
</dbReference>
<feature type="region of interest" description="Disordered" evidence="1">
    <location>
        <begin position="1"/>
        <end position="30"/>
    </location>
</feature>
<evidence type="ECO:0000313" key="3">
    <source>
        <dbReference type="EMBL" id="KAI5081887.1"/>
    </source>
</evidence>
<dbReference type="PANTHER" id="PTHR48055:SF46">
    <property type="entry name" value="LEUCINE-RICH REPEAT SERINE_THREONINE-PROTEIN KINASE 1"/>
    <property type="match status" value="1"/>
</dbReference>